<dbReference type="EMBL" id="LR797822">
    <property type="protein sequence ID" value="CAB4241339.1"/>
    <property type="molecule type" value="Genomic_DNA"/>
</dbReference>
<dbReference type="EMBL" id="LR798189">
    <property type="protein sequence ID" value="CAB5078964.1"/>
    <property type="molecule type" value="Genomic_DNA"/>
</dbReference>
<name>A0A6J5TAW1_9CAUD</name>
<evidence type="ECO:0000313" key="2">
    <source>
        <dbReference type="EMBL" id="CAB4241339.1"/>
    </source>
</evidence>
<proteinExistence type="predicted"/>
<reference evidence="2" key="1">
    <citation type="submission" date="2020-05" db="EMBL/GenBank/DDBJ databases">
        <authorList>
            <person name="Chiriac C."/>
            <person name="Salcher M."/>
            <person name="Ghai R."/>
            <person name="Kavagutti S V."/>
        </authorList>
    </citation>
    <scope>NUCLEOTIDE SEQUENCE</scope>
</reference>
<evidence type="ECO:0000313" key="1">
    <source>
        <dbReference type="EMBL" id="CAB4120918.1"/>
    </source>
</evidence>
<organism evidence="2">
    <name type="scientific">uncultured Caudovirales phage</name>
    <dbReference type="NCBI Taxonomy" id="2100421"/>
    <lineage>
        <taxon>Viruses</taxon>
        <taxon>Duplodnaviria</taxon>
        <taxon>Heunggongvirae</taxon>
        <taxon>Uroviricota</taxon>
        <taxon>Caudoviricetes</taxon>
        <taxon>Peduoviridae</taxon>
        <taxon>Maltschvirus</taxon>
        <taxon>Maltschvirus maltsch</taxon>
    </lineage>
</organism>
<evidence type="ECO:0000313" key="3">
    <source>
        <dbReference type="EMBL" id="CAB5078964.1"/>
    </source>
</evidence>
<gene>
    <name evidence="3" type="ORF">UFOVP145_5</name>
    <name evidence="1" type="ORF">UFOVP4_10</name>
    <name evidence="2" type="ORF">UFOVP64_49</name>
</gene>
<protein>
    <submittedName>
        <fullName evidence="2">Uncharacterized protein</fullName>
    </submittedName>
</protein>
<sequence length="82" mass="8953">MARKPKMSTEAISAPADLGASRSYVARYYAVVTQDGGDRRIEPGQIVVIDGDTINAYPVERFIEAFPDIATDSIDLEPEIAH</sequence>
<dbReference type="EMBL" id="LR796136">
    <property type="protein sequence ID" value="CAB4120918.1"/>
    <property type="molecule type" value="Genomic_DNA"/>
</dbReference>
<accession>A0A6J5TAW1</accession>